<accession>A0A6G6AAF7</accession>
<name>A0A6G6AAF7_9VIRU</name>
<protein>
    <submittedName>
        <fullName evidence="1">Uncharacterized protein</fullName>
    </submittedName>
</protein>
<sequence length="251" mass="30829">MKLDKYFNIEKMLYDLDGFSTPKMKYYVKNFDSICMENLDMNNREILCEKYYQFIKNLSSIEFNKIKKNYFISHIKNYKKILDKYHSTRFVIDFKNCISDEDEDYKIYDINNIKPPIIKKQLFYKSNISDIYLFYVNIYSEKQNSGIEFFGIIDDEKSKYIFCGIEIMDDMSCSQYYVCPFIITNEFYYFGLDHNFNLIGDKSFEFLDHKYLLSSLQNYYKQFHNDYFFDERIKKINDEDLFNKFLYDEYY</sequence>
<proteinExistence type="predicted"/>
<reference evidence="1" key="1">
    <citation type="submission" date="2019-07" db="EMBL/GenBank/DDBJ databases">
        <title>The discovery of a new lineage B mimivirus raises questions about particles surface fibrils.</title>
        <authorList>
            <person name="Silva L.K.S."/>
            <person name="Rodrigues R.A.L."/>
            <person name="Andrade A.C.S.P."/>
            <person name="Hikida H."/>
            <person name="Andreani J."/>
            <person name="Levasseur A."/>
            <person name="La Scola B."/>
            <person name="Abrahao J.S."/>
        </authorList>
    </citation>
    <scope>NUCLEOTIDE SEQUENCE</scope>
    <source>
        <strain evidence="1">B60</strain>
    </source>
</reference>
<evidence type="ECO:0000313" key="1">
    <source>
        <dbReference type="EMBL" id="QID05825.1"/>
    </source>
</evidence>
<dbReference type="EMBL" id="MN175499">
    <property type="protein sequence ID" value="QID05825.1"/>
    <property type="molecule type" value="Genomic_DNA"/>
</dbReference>
<organism evidence="1">
    <name type="scientific">Borely moumouvirus</name>
    <dbReference type="NCBI Taxonomy" id="2712067"/>
    <lineage>
        <taxon>Viruses</taxon>
        <taxon>Varidnaviria</taxon>
        <taxon>Bamfordvirae</taxon>
        <taxon>Nucleocytoviricota</taxon>
        <taxon>Megaviricetes</taxon>
        <taxon>Imitervirales</taxon>
        <taxon>Mimiviridae</taxon>
        <taxon>Megamimivirinae</taxon>
        <taxon>Moumouvirus</taxon>
    </lineage>
</organism>